<dbReference type="SUPFAM" id="SSF52768">
    <property type="entry name" value="Arginase/deacetylase"/>
    <property type="match status" value="1"/>
</dbReference>
<dbReference type="PANTHER" id="PTHR10625:SF10">
    <property type="entry name" value="HISTONE DEACETYLASE HDAC1"/>
    <property type="match status" value="1"/>
</dbReference>
<sequence>MEAGAMLKQVLQQELPRYLSDDEGEQLGRLLVAESAGSPRQSTQKMTAFLTTPISEMHRIPSHPETFERTQVIRERVLKEFPDISVVSEIPHVTREQLVRFHTPKYVDWMLGLFDRVQASHQVSATPGSSTYIDIDDDTSVMEGTEDAALTAAGAVCHAIDLVMESTTSGYVNAFCGVRPPGHHAEPHRAMGFCFFNNIGVGACHLLHKYPDKIKKVLILDFDVHHGNGTQAKFDQDHPEICFISTHQRRFYPHTGKASERGSHNNIMNVPLVARSPSRVYRQIFEERIVPMMRAFEPDFILISAGFDAHRLDPLADISLESSDYYWITKHVVEVAWKHAEGRIVSSLEGGYHLEALAESAAAHVRALVEGSHRDRTLDDTTIDQLAAAFDTGVKLETTEDLRVTVHYNRVEKLVILKSRSLEALLQQCKNKFTLKKKAKTVSLVDAHGTAVTDTLLRSLPSDQHLYLR</sequence>
<organism evidence="2 3">
    <name type="scientific">Pythium oligandrum</name>
    <name type="common">Mycoparasitic fungus</name>
    <dbReference type="NCBI Taxonomy" id="41045"/>
    <lineage>
        <taxon>Eukaryota</taxon>
        <taxon>Sar</taxon>
        <taxon>Stramenopiles</taxon>
        <taxon>Oomycota</taxon>
        <taxon>Peronosporomycetes</taxon>
        <taxon>Pythiales</taxon>
        <taxon>Pythiaceae</taxon>
        <taxon>Pythium</taxon>
    </lineage>
</organism>
<dbReference type="Pfam" id="PF00850">
    <property type="entry name" value="Hist_deacetyl"/>
    <property type="match status" value="1"/>
</dbReference>
<gene>
    <name evidence="2" type="ORF">Poli38472_008265</name>
</gene>
<dbReference type="InterPro" id="IPR037138">
    <property type="entry name" value="His_deacetylse_dom_sf"/>
</dbReference>
<evidence type="ECO:0000313" key="3">
    <source>
        <dbReference type="Proteomes" id="UP000794436"/>
    </source>
</evidence>
<dbReference type="GO" id="GO:0004407">
    <property type="term" value="F:histone deacetylase activity"/>
    <property type="evidence" value="ECO:0007669"/>
    <property type="project" value="TreeGrafter"/>
</dbReference>
<comment type="caution">
    <text evidence="2">The sequence shown here is derived from an EMBL/GenBank/DDBJ whole genome shotgun (WGS) entry which is preliminary data.</text>
</comment>
<dbReference type="InterPro" id="IPR023801">
    <property type="entry name" value="His_deacetylse_dom"/>
</dbReference>
<dbReference type="AlphaFoldDB" id="A0A8K1FPH1"/>
<protein>
    <recommendedName>
        <fullName evidence="1">Histone deacetylase domain-containing protein</fullName>
    </recommendedName>
</protein>
<dbReference type="OrthoDB" id="424012at2759"/>
<dbReference type="Gene3D" id="3.40.800.20">
    <property type="entry name" value="Histone deacetylase domain"/>
    <property type="match status" value="1"/>
</dbReference>
<dbReference type="EMBL" id="SPLM01000037">
    <property type="protein sequence ID" value="TMW65623.1"/>
    <property type="molecule type" value="Genomic_DNA"/>
</dbReference>
<accession>A0A8K1FPH1</accession>
<dbReference type="CDD" id="cd11599">
    <property type="entry name" value="HDAC_classII_2"/>
    <property type="match status" value="1"/>
</dbReference>
<dbReference type="InterPro" id="IPR023696">
    <property type="entry name" value="Ureohydrolase_dom_sf"/>
</dbReference>
<name>A0A8K1FPH1_PYTOL</name>
<evidence type="ECO:0000259" key="1">
    <source>
        <dbReference type="Pfam" id="PF00850"/>
    </source>
</evidence>
<evidence type="ECO:0000313" key="2">
    <source>
        <dbReference type="EMBL" id="TMW65623.1"/>
    </source>
</evidence>
<dbReference type="Proteomes" id="UP000794436">
    <property type="component" value="Unassembled WGS sequence"/>
</dbReference>
<proteinExistence type="predicted"/>
<reference evidence="2" key="1">
    <citation type="submission" date="2019-03" db="EMBL/GenBank/DDBJ databases">
        <title>Long read genome sequence of the mycoparasitic Pythium oligandrum ATCC 38472 isolated from sugarbeet rhizosphere.</title>
        <authorList>
            <person name="Gaulin E."/>
        </authorList>
    </citation>
    <scope>NUCLEOTIDE SEQUENCE</scope>
    <source>
        <strain evidence="2">ATCC 38472_TT</strain>
    </source>
</reference>
<keyword evidence="3" id="KW-1185">Reference proteome</keyword>
<dbReference type="GO" id="GO:0040029">
    <property type="term" value="P:epigenetic regulation of gene expression"/>
    <property type="evidence" value="ECO:0007669"/>
    <property type="project" value="TreeGrafter"/>
</dbReference>
<dbReference type="PANTHER" id="PTHR10625">
    <property type="entry name" value="HISTONE DEACETYLASE HDAC1-RELATED"/>
    <property type="match status" value="1"/>
</dbReference>
<dbReference type="PRINTS" id="PR01270">
    <property type="entry name" value="HDASUPER"/>
</dbReference>
<dbReference type="InterPro" id="IPR000286">
    <property type="entry name" value="HDACs"/>
</dbReference>
<feature type="domain" description="Histone deacetylase" evidence="1">
    <location>
        <begin position="63"/>
        <end position="368"/>
    </location>
</feature>